<feature type="non-terminal residue" evidence="1">
    <location>
        <position position="364"/>
    </location>
</feature>
<protein>
    <submittedName>
        <fullName evidence="1">Uncharacterized protein</fullName>
    </submittedName>
</protein>
<name>A0A812Q4C1_SYMPI</name>
<reference evidence="1" key="1">
    <citation type="submission" date="2021-02" db="EMBL/GenBank/DDBJ databases">
        <authorList>
            <person name="Dougan E. K."/>
            <person name="Rhodes N."/>
            <person name="Thang M."/>
            <person name="Chan C."/>
        </authorList>
    </citation>
    <scope>NUCLEOTIDE SEQUENCE</scope>
</reference>
<gene>
    <name evidence="1" type="ORF">SPIL2461_LOCUS9608</name>
</gene>
<dbReference type="Proteomes" id="UP000649617">
    <property type="component" value="Unassembled WGS sequence"/>
</dbReference>
<dbReference type="EMBL" id="CAJNIZ010016937">
    <property type="protein sequence ID" value="CAE7391636.1"/>
    <property type="molecule type" value="Genomic_DNA"/>
</dbReference>
<keyword evidence="2" id="KW-1185">Reference proteome</keyword>
<dbReference type="OrthoDB" id="10514664at2759"/>
<sequence>ALSGMTIYGGGKNNALTKLTNTKWLACGEVPAHCVAVEMVSGGFLVGDKIDFSDSYWQNQATWIRENKAVMCGGAAGYKYIGCELITADSRVLTKQASIQVQASDSTIKTYTQNPSMVTLEDGKIFMCFMERFADSSSNLVCTFLTEKDGTLKSESKFVMEDKLHWAGQSAAMGMLAKGKVLMCLHTGPKDKRMIAKVLTIDGTSVSSGPVLELPYHSGLGGLYKVAVMNSLEALYCDPVKHQCSLISVSGDKLTLSDPLQMDNYGWPYASIATLWSDRVMYCAGSKKDNRPANPWCTTVTCKDKKCTKGKASHPNDADDKNPQCYRPAVRTLVPGKVVVCTEDNDNDIAQGKPFCAVYALPSS</sequence>
<evidence type="ECO:0000313" key="2">
    <source>
        <dbReference type="Proteomes" id="UP000649617"/>
    </source>
</evidence>
<evidence type="ECO:0000313" key="1">
    <source>
        <dbReference type="EMBL" id="CAE7391636.1"/>
    </source>
</evidence>
<comment type="caution">
    <text evidence="1">The sequence shown here is derived from an EMBL/GenBank/DDBJ whole genome shotgun (WGS) entry which is preliminary data.</text>
</comment>
<dbReference type="AlphaFoldDB" id="A0A812Q4C1"/>
<organism evidence="1 2">
    <name type="scientific">Symbiodinium pilosum</name>
    <name type="common">Dinoflagellate</name>
    <dbReference type="NCBI Taxonomy" id="2952"/>
    <lineage>
        <taxon>Eukaryota</taxon>
        <taxon>Sar</taxon>
        <taxon>Alveolata</taxon>
        <taxon>Dinophyceae</taxon>
        <taxon>Suessiales</taxon>
        <taxon>Symbiodiniaceae</taxon>
        <taxon>Symbiodinium</taxon>
    </lineage>
</organism>
<proteinExistence type="predicted"/>
<accession>A0A812Q4C1</accession>